<dbReference type="PROSITE" id="PS00211">
    <property type="entry name" value="ABC_TRANSPORTER_1"/>
    <property type="match status" value="2"/>
</dbReference>
<evidence type="ECO:0000256" key="3">
    <source>
        <dbReference type="ARBA" id="ARBA00022741"/>
    </source>
</evidence>
<dbReference type="InterPro" id="IPR051309">
    <property type="entry name" value="ABCF_ATPase"/>
</dbReference>
<keyword evidence="11" id="KW-1185">Reference proteome</keyword>
<feature type="domain" description="ABC transporter" evidence="8">
    <location>
        <begin position="320"/>
        <end position="547"/>
    </location>
</feature>
<evidence type="ECO:0000256" key="7">
    <source>
        <dbReference type="SAM" id="MobiDB-lite"/>
    </source>
</evidence>
<evidence type="ECO:0000313" key="9">
    <source>
        <dbReference type="EMBL" id="EKX49457.1"/>
    </source>
</evidence>
<dbReference type="InterPro" id="IPR032781">
    <property type="entry name" value="ABC_tran_Xtn"/>
</dbReference>
<dbReference type="GO" id="GO:0003676">
    <property type="term" value="F:nucleic acid binding"/>
    <property type="evidence" value="ECO:0007669"/>
    <property type="project" value="UniProtKB-ARBA"/>
</dbReference>
<gene>
    <name evidence="9" type="ORF">GUITHDRAFT_159454</name>
</gene>
<evidence type="ECO:0000256" key="2">
    <source>
        <dbReference type="ARBA" id="ARBA00022737"/>
    </source>
</evidence>
<accession>L1JM31</accession>
<dbReference type="GO" id="GO:0009507">
    <property type="term" value="C:chloroplast"/>
    <property type="evidence" value="ECO:0007669"/>
    <property type="project" value="UniProtKB-SubCell"/>
</dbReference>
<proteinExistence type="inferred from homology"/>
<dbReference type="FunFam" id="3.40.50.300:FF:000011">
    <property type="entry name" value="Putative ABC transporter ATP-binding component"/>
    <property type="match status" value="1"/>
</dbReference>
<dbReference type="PANTHER" id="PTHR42855">
    <property type="entry name" value="ABC TRANSPORTER ATP-BINDING SUBUNIT"/>
    <property type="match status" value="1"/>
</dbReference>
<name>L1JM31_GUITC</name>
<dbReference type="SUPFAM" id="SSF52540">
    <property type="entry name" value="P-loop containing nucleoside triphosphate hydrolases"/>
    <property type="match status" value="2"/>
</dbReference>
<reference evidence="10" key="3">
    <citation type="submission" date="2016-03" db="UniProtKB">
        <authorList>
            <consortium name="EnsemblProtists"/>
        </authorList>
    </citation>
    <scope>IDENTIFICATION</scope>
</reference>
<evidence type="ECO:0000256" key="6">
    <source>
        <dbReference type="SAM" id="Coils"/>
    </source>
</evidence>
<dbReference type="SMART" id="SM00382">
    <property type="entry name" value="AAA"/>
    <property type="match status" value="2"/>
</dbReference>
<evidence type="ECO:0000256" key="4">
    <source>
        <dbReference type="ARBA" id="ARBA00022840"/>
    </source>
</evidence>
<reference evidence="11" key="2">
    <citation type="submission" date="2012-11" db="EMBL/GenBank/DDBJ databases">
        <authorList>
            <person name="Kuo A."/>
            <person name="Curtis B.A."/>
            <person name="Tanifuji G."/>
            <person name="Burki F."/>
            <person name="Gruber A."/>
            <person name="Irimia M."/>
            <person name="Maruyama S."/>
            <person name="Arias M.C."/>
            <person name="Ball S.G."/>
            <person name="Gile G.H."/>
            <person name="Hirakawa Y."/>
            <person name="Hopkins J.F."/>
            <person name="Rensing S.A."/>
            <person name="Schmutz J."/>
            <person name="Symeonidi A."/>
            <person name="Elias M."/>
            <person name="Eveleigh R.J."/>
            <person name="Herman E.K."/>
            <person name="Klute M.J."/>
            <person name="Nakayama T."/>
            <person name="Obornik M."/>
            <person name="Reyes-Prieto A."/>
            <person name="Armbrust E.V."/>
            <person name="Aves S.J."/>
            <person name="Beiko R.G."/>
            <person name="Coutinho P."/>
            <person name="Dacks J.B."/>
            <person name="Durnford D.G."/>
            <person name="Fast N.M."/>
            <person name="Green B.R."/>
            <person name="Grisdale C."/>
            <person name="Hempe F."/>
            <person name="Henrissat B."/>
            <person name="Hoppner M.P."/>
            <person name="Ishida K.-I."/>
            <person name="Kim E."/>
            <person name="Koreny L."/>
            <person name="Kroth P.G."/>
            <person name="Liu Y."/>
            <person name="Malik S.-B."/>
            <person name="Maier U.G."/>
            <person name="McRose D."/>
            <person name="Mock T."/>
            <person name="Neilson J.A."/>
            <person name="Onodera N.T."/>
            <person name="Poole A.M."/>
            <person name="Pritham E.J."/>
            <person name="Richards T.A."/>
            <person name="Rocap G."/>
            <person name="Roy S.W."/>
            <person name="Sarai C."/>
            <person name="Schaack S."/>
            <person name="Shirato S."/>
            <person name="Slamovits C.H."/>
            <person name="Spencer D.F."/>
            <person name="Suzuki S."/>
            <person name="Worden A.Z."/>
            <person name="Zauner S."/>
            <person name="Barry K."/>
            <person name="Bell C."/>
            <person name="Bharti A.K."/>
            <person name="Crow J.A."/>
            <person name="Grimwood J."/>
            <person name="Kramer R."/>
            <person name="Lindquist E."/>
            <person name="Lucas S."/>
            <person name="Salamov A."/>
            <person name="McFadden G.I."/>
            <person name="Lane C.E."/>
            <person name="Keeling P.J."/>
            <person name="Gray M.W."/>
            <person name="Grigoriev I.V."/>
            <person name="Archibald J.M."/>
        </authorList>
    </citation>
    <scope>NUCLEOTIDE SEQUENCE</scope>
    <source>
        <strain evidence="11">CCMP2712</strain>
    </source>
</reference>
<feature type="region of interest" description="Disordered" evidence="7">
    <location>
        <begin position="563"/>
        <end position="590"/>
    </location>
</feature>
<dbReference type="AlphaFoldDB" id="L1JM31"/>
<keyword evidence="6" id="KW-0175">Coiled coil</keyword>
<dbReference type="Proteomes" id="UP000011087">
    <property type="component" value="Unassembled WGS sequence"/>
</dbReference>
<dbReference type="PANTHER" id="PTHR42855:SF1">
    <property type="entry name" value="ABC TRANSPORTER DOMAIN-CONTAINING PROTEIN"/>
    <property type="match status" value="1"/>
</dbReference>
<feature type="domain" description="ABC transporter" evidence="8">
    <location>
        <begin position="1"/>
        <end position="259"/>
    </location>
</feature>
<protein>
    <recommendedName>
        <fullName evidence="8">ABC transporter domain-containing protein</fullName>
    </recommendedName>
</protein>
<evidence type="ECO:0000313" key="11">
    <source>
        <dbReference type="Proteomes" id="UP000011087"/>
    </source>
</evidence>
<evidence type="ECO:0000259" key="8">
    <source>
        <dbReference type="PROSITE" id="PS50893"/>
    </source>
</evidence>
<dbReference type="GO" id="GO:0016887">
    <property type="term" value="F:ATP hydrolysis activity"/>
    <property type="evidence" value="ECO:0007669"/>
    <property type="project" value="InterPro"/>
</dbReference>
<reference evidence="9 11" key="1">
    <citation type="journal article" date="2012" name="Nature">
        <title>Algal genomes reveal evolutionary mosaicism and the fate of nucleomorphs.</title>
        <authorList>
            <consortium name="DOE Joint Genome Institute"/>
            <person name="Curtis B.A."/>
            <person name="Tanifuji G."/>
            <person name="Burki F."/>
            <person name="Gruber A."/>
            <person name="Irimia M."/>
            <person name="Maruyama S."/>
            <person name="Arias M.C."/>
            <person name="Ball S.G."/>
            <person name="Gile G.H."/>
            <person name="Hirakawa Y."/>
            <person name="Hopkins J.F."/>
            <person name="Kuo A."/>
            <person name="Rensing S.A."/>
            <person name="Schmutz J."/>
            <person name="Symeonidi A."/>
            <person name="Elias M."/>
            <person name="Eveleigh R.J."/>
            <person name="Herman E.K."/>
            <person name="Klute M.J."/>
            <person name="Nakayama T."/>
            <person name="Obornik M."/>
            <person name="Reyes-Prieto A."/>
            <person name="Armbrust E.V."/>
            <person name="Aves S.J."/>
            <person name="Beiko R.G."/>
            <person name="Coutinho P."/>
            <person name="Dacks J.B."/>
            <person name="Durnford D.G."/>
            <person name="Fast N.M."/>
            <person name="Green B.R."/>
            <person name="Grisdale C.J."/>
            <person name="Hempel F."/>
            <person name="Henrissat B."/>
            <person name="Hoppner M.P."/>
            <person name="Ishida K."/>
            <person name="Kim E."/>
            <person name="Koreny L."/>
            <person name="Kroth P.G."/>
            <person name="Liu Y."/>
            <person name="Malik S.B."/>
            <person name="Maier U.G."/>
            <person name="McRose D."/>
            <person name="Mock T."/>
            <person name="Neilson J.A."/>
            <person name="Onodera N.T."/>
            <person name="Poole A.M."/>
            <person name="Pritham E.J."/>
            <person name="Richards T.A."/>
            <person name="Rocap G."/>
            <person name="Roy S.W."/>
            <person name="Sarai C."/>
            <person name="Schaack S."/>
            <person name="Shirato S."/>
            <person name="Slamovits C.H."/>
            <person name="Spencer D.F."/>
            <person name="Suzuki S."/>
            <person name="Worden A.Z."/>
            <person name="Zauner S."/>
            <person name="Barry K."/>
            <person name="Bell C."/>
            <person name="Bharti A.K."/>
            <person name="Crow J.A."/>
            <person name="Grimwood J."/>
            <person name="Kramer R."/>
            <person name="Lindquist E."/>
            <person name="Lucas S."/>
            <person name="Salamov A."/>
            <person name="McFadden G.I."/>
            <person name="Lane C.E."/>
            <person name="Keeling P.J."/>
            <person name="Gray M.W."/>
            <person name="Grigoriev I.V."/>
            <person name="Archibald J.M."/>
        </authorList>
    </citation>
    <scope>NUCLEOTIDE SEQUENCE</scope>
    <source>
        <strain evidence="9 11">CCMP2712</strain>
    </source>
</reference>
<dbReference type="RefSeq" id="XP_005836437.1">
    <property type="nucleotide sequence ID" value="XM_005836380.1"/>
</dbReference>
<sequence>MEKIALTFKNQDVLKDCSWSVQTGDRVGLVGANGGGKTTQLRVLYGELEPDSGDIVKSSADLRLAFLRQEFVDDLVLTRTLKEELMSVFGEEAKVLSEIEEAENELSQCKDDMEKMQTILDRMQELQNKADSMGVTGLDARVERIMNLMGFSPEEGDQLVAAFSGGWKMRIGLGKILLTEPNILLLDEPTNHLDLESIEWMESFLINQNIPMVIVSHDREFLDRVCTKIVDCEQGVTNTYDGNYSRFLKLKKERMEAWQKSYDNQMKKVKAEKDWINRFKVGAQASQAASRQAKLEKWMASEEFFRFPSAPRMGNAEAVVNVKNLEHGYEMQGKEILFKDVEFNLEKGDRVALIGPNGCGKSTFLRLIVGKEEPRSGEIKLGGGMNLAVNYYEQNQADVLDPEMTVLEVIKEASDGSVEYEEIRKLLGQFLFKGDTVEKKIAMLSGGEKARVALCRMMLRPANLLVLDEPTNHLDIPAKEMLEEALKFYDGTLLVISHDRYFVSQVANIIAAFEDKKLVRYNGDYKHYMDQNEKWAKQVESRYVDGLEGIQELVLPEVEIDKPKKTKNFGGSAVTSGRKDKGVKNAKRMQ</sequence>
<dbReference type="OMA" id="MQFGAEP"/>
<feature type="coiled-coil region" evidence="6">
    <location>
        <begin position="92"/>
        <end position="129"/>
    </location>
</feature>
<comment type="similarity">
    <text evidence="5">Belongs to the ABC transporter superfamily. ABCF family. EF3 (TC 3.A.1.121) subfamily.</text>
</comment>
<dbReference type="FunFam" id="3.40.50.300:FF:000309">
    <property type="entry name" value="ABC transporter ATP-binding protein"/>
    <property type="match status" value="1"/>
</dbReference>
<dbReference type="Pfam" id="PF00005">
    <property type="entry name" value="ABC_tran"/>
    <property type="match status" value="2"/>
</dbReference>
<dbReference type="PROSITE" id="PS50893">
    <property type="entry name" value="ABC_TRANSPORTER_2"/>
    <property type="match status" value="2"/>
</dbReference>
<dbReference type="KEGG" id="gtt:GUITHDRAFT_159454"/>
<dbReference type="InterPro" id="IPR017871">
    <property type="entry name" value="ABC_transporter-like_CS"/>
</dbReference>
<dbReference type="InterPro" id="IPR003439">
    <property type="entry name" value="ABC_transporter-like_ATP-bd"/>
</dbReference>
<dbReference type="OrthoDB" id="2110130at2759"/>
<keyword evidence="4" id="KW-0067">ATP-binding</keyword>
<keyword evidence="2" id="KW-0677">Repeat</keyword>
<dbReference type="EMBL" id="JH992982">
    <property type="protein sequence ID" value="EKX49457.1"/>
    <property type="molecule type" value="Genomic_DNA"/>
</dbReference>
<dbReference type="CDD" id="cd03221">
    <property type="entry name" value="ABCF_EF-3"/>
    <property type="match status" value="2"/>
</dbReference>
<dbReference type="PaxDb" id="55529-EKX49457"/>
<evidence type="ECO:0000256" key="5">
    <source>
        <dbReference type="ARBA" id="ARBA00061344"/>
    </source>
</evidence>
<dbReference type="STRING" id="905079.L1JM31"/>
<keyword evidence="3" id="KW-0547">Nucleotide-binding</keyword>
<dbReference type="Gene3D" id="3.40.50.300">
    <property type="entry name" value="P-loop containing nucleotide triphosphate hydrolases"/>
    <property type="match status" value="2"/>
</dbReference>
<dbReference type="EnsemblProtists" id="EKX49457">
    <property type="protein sequence ID" value="EKX49457"/>
    <property type="gene ID" value="GUITHDRAFT_159454"/>
</dbReference>
<dbReference type="GeneID" id="17306168"/>
<evidence type="ECO:0000256" key="1">
    <source>
        <dbReference type="ARBA" id="ARBA00004229"/>
    </source>
</evidence>
<dbReference type="HOGENOM" id="CLU_000604_36_0_1"/>
<comment type="subcellular location">
    <subcellularLocation>
        <location evidence="1">Plastid</location>
        <location evidence="1">Chloroplast</location>
    </subcellularLocation>
</comment>
<evidence type="ECO:0000313" key="10">
    <source>
        <dbReference type="EnsemblProtists" id="EKX49457"/>
    </source>
</evidence>
<dbReference type="InterPro" id="IPR003593">
    <property type="entry name" value="AAA+_ATPase"/>
</dbReference>
<dbReference type="Pfam" id="PF12848">
    <property type="entry name" value="ABC_tran_Xtn"/>
    <property type="match status" value="1"/>
</dbReference>
<dbReference type="eggNOG" id="KOG0927">
    <property type="taxonomic scope" value="Eukaryota"/>
</dbReference>
<organism evidence="9">
    <name type="scientific">Guillardia theta (strain CCMP2712)</name>
    <name type="common">Cryptophyte</name>
    <dbReference type="NCBI Taxonomy" id="905079"/>
    <lineage>
        <taxon>Eukaryota</taxon>
        <taxon>Cryptophyceae</taxon>
        <taxon>Pyrenomonadales</taxon>
        <taxon>Geminigeraceae</taxon>
        <taxon>Guillardia</taxon>
    </lineage>
</organism>
<dbReference type="GO" id="GO:0005524">
    <property type="term" value="F:ATP binding"/>
    <property type="evidence" value="ECO:0007669"/>
    <property type="project" value="UniProtKB-KW"/>
</dbReference>
<dbReference type="InterPro" id="IPR027417">
    <property type="entry name" value="P-loop_NTPase"/>
</dbReference>